<proteinExistence type="inferred from homology"/>
<feature type="domain" description="Fe2OG dioxygenase" evidence="6">
    <location>
        <begin position="201"/>
        <end position="301"/>
    </location>
</feature>
<dbReference type="InterPro" id="IPR044861">
    <property type="entry name" value="IPNS-like_FE2OG_OXY"/>
</dbReference>
<name>A0A6J1FB89_CUCMO</name>
<evidence type="ECO:0000313" key="9">
    <source>
        <dbReference type="RefSeq" id="XP_022937751.1"/>
    </source>
</evidence>
<accession>A0A6J1FB89</accession>
<evidence type="ECO:0000256" key="4">
    <source>
        <dbReference type="ARBA" id="ARBA00023004"/>
    </source>
</evidence>
<protein>
    <submittedName>
        <fullName evidence="8 9">Codeine O-demethylase-like</fullName>
    </submittedName>
</protein>
<dbReference type="KEGG" id="cmos:111444057"/>
<dbReference type="GO" id="GO:0046872">
    <property type="term" value="F:metal ion binding"/>
    <property type="evidence" value="ECO:0007669"/>
    <property type="project" value="UniProtKB-KW"/>
</dbReference>
<dbReference type="GO" id="GO:0031418">
    <property type="term" value="F:L-ascorbic acid binding"/>
    <property type="evidence" value="ECO:0007669"/>
    <property type="project" value="UniProtKB-KW"/>
</dbReference>
<keyword evidence="5" id="KW-0560">Oxidoreductase</keyword>
<evidence type="ECO:0000259" key="6">
    <source>
        <dbReference type="PROSITE" id="PS51471"/>
    </source>
</evidence>
<evidence type="ECO:0000313" key="7">
    <source>
        <dbReference type="Proteomes" id="UP000504609"/>
    </source>
</evidence>
<keyword evidence="7" id="KW-1185">Reference proteome</keyword>
<sequence>MSISPSDSTKNVLQMSVDGDEPPRAYVVEDSAVGGAGEIPIIDVGVFLPSSSPEPQVLDSELGKLRSALAKEGCFQAIGHGVSIELLNKLRDFAKEFFELPEQEKLKYSPSDENNKFEGYGNDIVISEKQVLDWNYRLFLCVFPHDSRNLNLWPQTPNAFRETLNEYVNNVKFVMEVMYKAIAKSLNIDEDSFSSQLGDRSPMNVRVNFYPTCSRPDLVLGVKAHTDGSALTVLLQDKEMEGLQVLVDEKWITVPVLPHALVVNVGDQMQIMSNGILKSPLHRAVTNSEKMRISVALFHIPEVEREIGAVDGLVDEERPKKYKSIKNYGAINYECYQKGIVPLDTLKI</sequence>
<dbReference type="Gene3D" id="2.60.120.330">
    <property type="entry name" value="B-lactam Antibiotic, Isopenicillin N Synthase, Chain"/>
    <property type="match status" value="1"/>
</dbReference>
<keyword evidence="4 5" id="KW-0408">Iron</keyword>
<comment type="similarity">
    <text evidence="1 5">Belongs to the iron/ascorbate-dependent oxidoreductase family.</text>
</comment>
<dbReference type="PANTHER" id="PTHR47991">
    <property type="entry name" value="OXOGLUTARATE/IRON-DEPENDENT DIOXYGENASE"/>
    <property type="match status" value="1"/>
</dbReference>
<dbReference type="FunFam" id="2.60.120.330:FF:000018">
    <property type="entry name" value="2-oxoglutarate (2OG) and Fe(II)-dependent oxygenase superfamily protein"/>
    <property type="match status" value="1"/>
</dbReference>
<dbReference type="AlphaFoldDB" id="A0A6J1FB89"/>
<gene>
    <name evidence="8 9" type="primary">LOC111444057</name>
</gene>
<dbReference type="RefSeq" id="XP_022937751.1">
    <property type="nucleotide sequence ID" value="XM_023081983.1"/>
</dbReference>
<dbReference type="Pfam" id="PF14226">
    <property type="entry name" value="DIOX_N"/>
    <property type="match status" value="1"/>
</dbReference>
<keyword evidence="3" id="KW-0847">Vitamin C</keyword>
<evidence type="ECO:0000256" key="1">
    <source>
        <dbReference type="ARBA" id="ARBA00008056"/>
    </source>
</evidence>
<evidence type="ECO:0000256" key="3">
    <source>
        <dbReference type="ARBA" id="ARBA00022896"/>
    </source>
</evidence>
<dbReference type="PROSITE" id="PS51471">
    <property type="entry name" value="FE2OG_OXY"/>
    <property type="match status" value="1"/>
</dbReference>
<dbReference type="InterPro" id="IPR027443">
    <property type="entry name" value="IPNS-like_sf"/>
</dbReference>
<evidence type="ECO:0000256" key="2">
    <source>
        <dbReference type="ARBA" id="ARBA00022723"/>
    </source>
</evidence>
<dbReference type="GeneID" id="111444057"/>
<evidence type="ECO:0000256" key="5">
    <source>
        <dbReference type="RuleBase" id="RU003682"/>
    </source>
</evidence>
<keyword evidence="2 5" id="KW-0479">Metal-binding</keyword>
<dbReference type="InterPro" id="IPR050295">
    <property type="entry name" value="Plant_2OG-oxidoreductases"/>
</dbReference>
<reference evidence="8 9" key="1">
    <citation type="submission" date="2025-04" db="UniProtKB">
        <authorList>
            <consortium name="RefSeq"/>
        </authorList>
    </citation>
    <scope>IDENTIFICATION</scope>
    <source>
        <tissue evidence="8 9">Young leaves</tissue>
    </source>
</reference>
<dbReference type="InterPro" id="IPR005123">
    <property type="entry name" value="Oxoglu/Fe-dep_dioxygenase_dom"/>
</dbReference>
<dbReference type="InterPro" id="IPR026992">
    <property type="entry name" value="DIOX_N"/>
</dbReference>
<dbReference type="RefSeq" id="XP_022937750.1">
    <property type="nucleotide sequence ID" value="XM_023081982.1"/>
</dbReference>
<evidence type="ECO:0000313" key="8">
    <source>
        <dbReference type="RefSeq" id="XP_022937750.1"/>
    </source>
</evidence>
<dbReference type="Pfam" id="PF03171">
    <property type="entry name" value="2OG-FeII_Oxy"/>
    <property type="match status" value="1"/>
</dbReference>
<organism evidence="7 9">
    <name type="scientific">Cucurbita moschata</name>
    <name type="common">Winter crookneck squash</name>
    <name type="synonym">Cucurbita pepo var. moschata</name>
    <dbReference type="NCBI Taxonomy" id="3662"/>
    <lineage>
        <taxon>Eukaryota</taxon>
        <taxon>Viridiplantae</taxon>
        <taxon>Streptophyta</taxon>
        <taxon>Embryophyta</taxon>
        <taxon>Tracheophyta</taxon>
        <taxon>Spermatophyta</taxon>
        <taxon>Magnoliopsida</taxon>
        <taxon>eudicotyledons</taxon>
        <taxon>Gunneridae</taxon>
        <taxon>Pentapetalae</taxon>
        <taxon>rosids</taxon>
        <taxon>fabids</taxon>
        <taxon>Cucurbitales</taxon>
        <taxon>Cucurbitaceae</taxon>
        <taxon>Cucurbiteae</taxon>
        <taxon>Cucurbita</taxon>
    </lineage>
</organism>
<dbReference type="GO" id="GO:0016491">
    <property type="term" value="F:oxidoreductase activity"/>
    <property type="evidence" value="ECO:0007669"/>
    <property type="project" value="UniProtKB-KW"/>
</dbReference>
<dbReference type="SUPFAM" id="SSF51197">
    <property type="entry name" value="Clavaminate synthase-like"/>
    <property type="match status" value="1"/>
</dbReference>
<dbReference type="Proteomes" id="UP000504609">
    <property type="component" value="Unplaced"/>
</dbReference>